<dbReference type="AlphaFoldDB" id="A0A021VS79"/>
<evidence type="ECO:0000256" key="1">
    <source>
        <dbReference type="SAM" id="MobiDB-lite"/>
    </source>
</evidence>
<keyword evidence="2" id="KW-0812">Transmembrane</keyword>
<gene>
    <name evidence="3" type="ORF">N866_14340</name>
</gene>
<keyword evidence="2" id="KW-1133">Transmembrane helix</keyword>
<name>A0A021VS79_9CELL</name>
<feature type="region of interest" description="Disordered" evidence="1">
    <location>
        <begin position="1"/>
        <end position="25"/>
    </location>
</feature>
<dbReference type="EMBL" id="AXCW01000417">
    <property type="protein sequence ID" value="EYR61912.1"/>
    <property type="molecule type" value="Genomic_DNA"/>
</dbReference>
<keyword evidence="2" id="KW-0472">Membrane</keyword>
<protein>
    <recommendedName>
        <fullName evidence="5">DUF4190 domain-containing protein</fullName>
    </recommendedName>
</protein>
<sequence length="101" mass="10013">MVRTTDDVGPGGAGATVSEKRPPRHGENAAALGLVALVLVVVPGIGELLAAPLGVAAIVVGLLGVRQYEMRRAPRVAAALAGLALGVLALLAVVFVLVATS</sequence>
<keyword evidence="4" id="KW-1185">Reference proteome</keyword>
<evidence type="ECO:0000256" key="2">
    <source>
        <dbReference type="SAM" id="Phobius"/>
    </source>
</evidence>
<organism evidence="3 4">
    <name type="scientific">Actinotalea ferrariae CF5-4</name>
    <dbReference type="NCBI Taxonomy" id="948458"/>
    <lineage>
        <taxon>Bacteria</taxon>
        <taxon>Bacillati</taxon>
        <taxon>Actinomycetota</taxon>
        <taxon>Actinomycetes</taxon>
        <taxon>Micrococcales</taxon>
        <taxon>Cellulomonadaceae</taxon>
        <taxon>Actinotalea</taxon>
    </lineage>
</organism>
<evidence type="ECO:0000313" key="3">
    <source>
        <dbReference type="EMBL" id="EYR61912.1"/>
    </source>
</evidence>
<evidence type="ECO:0000313" key="4">
    <source>
        <dbReference type="Proteomes" id="UP000019753"/>
    </source>
</evidence>
<reference evidence="3 4" key="1">
    <citation type="submission" date="2014-01" db="EMBL/GenBank/DDBJ databases">
        <title>Actinotalea ferrariae CF5-4.</title>
        <authorList>
            <person name="Chen F."/>
            <person name="Li Y."/>
            <person name="Wang G."/>
        </authorList>
    </citation>
    <scope>NUCLEOTIDE SEQUENCE [LARGE SCALE GENOMIC DNA]</scope>
    <source>
        <strain evidence="3 4">CF5-4</strain>
    </source>
</reference>
<dbReference type="Proteomes" id="UP000019753">
    <property type="component" value="Unassembled WGS sequence"/>
</dbReference>
<proteinExistence type="predicted"/>
<feature type="transmembrane region" description="Helical" evidence="2">
    <location>
        <begin position="76"/>
        <end position="99"/>
    </location>
</feature>
<accession>A0A021VS79</accession>
<feature type="transmembrane region" description="Helical" evidence="2">
    <location>
        <begin position="31"/>
        <end position="64"/>
    </location>
</feature>
<comment type="caution">
    <text evidence="3">The sequence shown here is derived from an EMBL/GenBank/DDBJ whole genome shotgun (WGS) entry which is preliminary data.</text>
</comment>
<evidence type="ECO:0008006" key="5">
    <source>
        <dbReference type="Google" id="ProtNLM"/>
    </source>
</evidence>